<dbReference type="AlphaFoldDB" id="A0A2P2HVZ7"/>
<evidence type="ECO:0000256" key="2">
    <source>
        <dbReference type="SAM" id="SignalP"/>
    </source>
</evidence>
<name>A0A2P2HVZ7_9CRUS</name>
<feature type="chain" id="PRO_5015180813" evidence="2">
    <location>
        <begin position="16"/>
        <end position="673"/>
    </location>
</feature>
<protein>
    <submittedName>
        <fullName evidence="4">Hemocyanin subunit 1</fullName>
    </submittedName>
</protein>
<dbReference type="Pfam" id="PF00372">
    <property type="entry name" value="Hemocyanin_M"/>
    <property type="match status" value="1"/>
</dbReference>
<feature type="signal peptide" evidence="2">
    <location>
        <begin position="1"/>
        <end position="15"/>
    </location>
</feature>
<dbReference type="Pfam" id="PF03723">
    <property type="entry name" value="Hemocyanin_C"/>
    <property type="match status" value="1"/>
</dbReference>
<dbReference type="SUPFAM" id="SSF48056">
    <property type="entry name" value="Di-copper centre-containing domain"/>
    <property type="match status" value="1"/>
</dbReference>
<dbReference type="Gene3D" id="2.60.40.1520">
    <property type="entry name" value="Hemocyanin, C-terminal domain"/>
    <property type="match status" value="1"/>
</dbReference>
<dbReference type="PROSITE" id="PS00498">
    <property type="entry name" value="TYROSINASE_2"/>
    <property type="match status" value="1"/>
</dbReference>
<dbReference type="SUPFAM" id="SSF81296">
    <property type="entry name" value="E set domains"/>
    <property type="match status" value="1"/>
</dbReference>
<reference evidence="4" key="1">
    <citation type="journal article" date="2018" name="Biosci. Biotechnol. Biochem.">
        <title>Polysaccharide hydrolase of the hadal zone amphipods Hirondellea gigas.</title>
        <authorList>
            <person name="Kobayashi H."/>
            <person name="Nagahama T."/>
            <person name="Arai W."/>
            <person name="Sasagawa Y."/>
            <person name="Umeda M."/>
            <person name="Hayashi T."/>
            <person name="Nikaido I."/>
            <person name="Watanabe H."/>
            <person name="Oguri K."/>
            <person name="Kitazato H."/>
            <person name="Fujioka K."/>
            <person name="Kido Y."/>
            <person name="Takami H."/>
        </authorList>
    </citation>
    <scope>NUCLEOTIDE SEQUENCE</scope>
    <source>
        <tissue evidence="4">Whole body</tissue>
    </source>
</reference>
<evidence type="ECO:0000259" key="3">
    <source>
        <dbReference type="PROSITE" id="PS00498"/>
    </source>
</evidence>
<evidence type="ECO:0000313" key="4">
    <source>
        <dbReference type="EMBL" id="LAB65965.1"/>
    </source>
</evidence>
<dbReference type="PROSITE" id="PS00210">
    <property type="entry name" value="HEMOCYANIN_2"/>
    <property type="match status" value="1"/>
</dbReference>
<dbReference type="PANTHER" id="PTHR11511">
    <property type="entry name" value="LARVAL STORAGE PROTEIN/PHENOLOXIDASE"/>
    <property type="match status" value="1"/>
</dbReference>
<dbReference type="InterPro" id="IPR008922">
    <property type="entry name" value="Di-copper_centre_dom_sf"/>
</dbReference>
<evidence type="ECO:0000256" key="1">
    <source>
        <dbReference type="ARBA" id="ARBA00009470"/>
    </source>
</evidence>
<comment type="similarity">
    <text evidence="1">Belongs to the tyrosinase family. Hemocyanin subfamily.</text>
</comment>
<dbReference type="Pfam" id="PF03722">
    <property type="entry name" value="Hemocyanin_N"/>
    <property type="match status" value="1"/>
</dbReference>
<dbReference type="InterPro" id="IPR014756">
    <property type="entry name" value="Ig_E-set"/>
</dbReference>
<accession>A0A2P2HVZ7</accession>
<dbReference type="EMBL" id="IACF01000159">
    <property type="protein sequence ID" value="LAB65965.1"/>
    <property type="molecule type" value="mRNA"/>
</dbReference>
<dbReference type="GO" id="GO:0016491">
    <property type="term" value="F:oxidoreductase activity"/>
    <property type="evidence" value="ECO:0007669"/>
    <property type="project" value="InterPro"/>
</dbReference>
<dbReference type="InterPro" id="IPR005204">
    <property type="entry name" value="Hemocyanin_N"/>
</dbReference>
<dbReference type="PANTHER" id="PTHR11511:SF5">
    <property type="entry name" value="FAT-BODY PROTEIN 1-RELATED"/>
    <property type="match status" value="1"/>
</dbReference>
<dbReference type="InterPro" id="IPR005203">
    <property type="entry name" value="Hemocyanin_C"/>
</dbReference>
<dbReference type="InterPro" id="IPR037020">
    <property type="entry name" value="Hemocyanin_C_sf"/>
</dbReference>
<dbReference type="InterPro" id="IPR013788">
    <property type="entry name" value="Hemocyanin/hexamerin"/>
</dbReference>
<dbReference type="InterPro" id="IPR000896">
    <property type="entry name" value="Hemocyanin/hexamerin_mid_dom"/>
</dbReference>
<dbReference type="SUPFAM" id="SSF48050">
    <property type="entry name" value="Hemocyanin, N-terminal domain"/>
    <property type="match status" value="1"/>
</dbReference>
<dbReference type="PROSITE" id="PS00209">
    <property type="entry name" value="HEMOCYANIN_1"/>
    <property type="match status" value="1"/>
</dbReference>
<organism evidence="4">
    <name type="scientific">Hirondellea gigas</name>
    <dbReference type="NCBI Taxonomy" id="1518452"/>
    <lineage>
        <taxon>Eukaryota</taxon>
        <taxon>Metazoa</taxon>
        <taxon>Ecdysozoa</taxon>
        <taxon>Arthropoda</taxon>
        <taxon>Crustacea</taxon>
        <taxon>Multicrustacea</taxon>
        <taxon>Malacostraca</taxon>
        <taxon>Eumalacostraca</taxon>
        <taxon>Peracarida</taxon>
        <taxon>Amphipoda</taxon>
        <taxon>Amphilochidea</taxon>
        <taxon>Lysianassida</taxon>
        <taxon>Lysianassidira</taxon>
        <taxon>Lysianassoidea</taxon>
        <taxon>Lysianassidae</taxon>
        <taxon>Hirondellea</taxon>
    </lineage>
</organism>
<proteinExistence type="evidence at transcript level"/>
<dbReference type="Gene3D" id="1.20.1370.10">
    <property type="entry name" value="Hemocyanin, N-terminal domain"/>
    <property type="match status" value="1"/>
</dbReference>
<dbReference type="InterPro" id="IPR036697">
    <property type="entry name" value="Hemocyanin_N_sf"/>
</dbReference>
<dbReference type="PRINTS" id="PR00187">
    <property type="entry name" value="HAEMOCYANIN"/>
</dbReference>
<feature type="domain" description="Tyrosinase copper-binding" evidence="3">
    <location>
        <begin position="398"/>
        <end position="409"/>
    </location>
</feature>
<keyword evidence="2" id="KW-0732">Signal</keyword>
<sequence>MQLLLLCLVATSAFAWPNSYQSDHIPSLAVRQQALNRLVFHLTEPLSDATLKATAASFNPVADTSIYKDGGVAAQHLVDEMNDHRLLEQHHWFSLFNPRQREEALMLFDVIMNCNTWEAALSNAAYFREHMNEGEFLYALYAAVIHSEFGKGIVLPPLYEVTPHMFTNSEVIQKAYSAQMTQHAGKFKMEFTGSQKNPEQHVAYFGEDIGMNVHHVTWHLDFPFWWKDSYGYHLDRKGELFFWAHHQLTVRFDAERLSNHMNLVDELYWDRPIVEGFAPHTTYRYGGEFPTRPDNVNFEDVDGIIRVRDMIIHESRIRDAIAHGYITSKDGSHINIRNVEGINHLGNIIESSVYSPNAQYYGALHNEAHIILGRQADPHGKYNLPPSVMEHFETATRDPAFFRLHKYMDGIFKEHKDSLPPYTKEQIGFPGVHLKSTTIEGQLETYFEDFEFDLRMAVDTSEIVGLVDVSTYVSRLNHKEFAYNFEISSDSGEVHAVVRVFLCPRRDNNGIIFTFEEGRFKCIEMDKFWTKLNAGDNHIKRKSSQSSVTSPDIPSFSKLIHDADAAVASGSDLHLEEFERSCGIPNRMLLPKGTTQGMEFALVVAVTDASEDSQHDSLEATEAHAHAQCGVIGETYPDHQPMGFPLDRHIPDERVFLHSGNVGYTIVKVFHKE</sequence>
<dbReference type="InterPro" id="IPR002227">
    <property type="entry name" value="Tyrosinase_Cu-bd"/>
</dbReference>
<dbReference type="Gene3D" id="1.10.1280.10">
    <property type="entry name" value="Di-copper center containing domain from catechol oxidase"/>
    <property type="match status" value="1"/>
</dbReference>